<evidence type="ECO:0000313" key="2">
    <source>
        <dbReference type="Proteomes" id="UP000005237"/>
    </source>
</evidence>
<dbReference type="AlphaFoldDB" id="A0A8R1E5P0"/>
<accession>A0A8R1E5P0</accession>
<dbReference type="Proteomes" id="UP000005237">
    <property type="component" value="Unassembled WGS sequence"/>
</dbReference>
<dbReference type="EnsemblMetazoa" id="CJA24610.1">
    <property type="protein sequence ID" value="CJA24610.1"/>
    <property type="gene ID" value="WBGene00180182"/>
</dbReference>
<name>A0A8R1E5P0_CAEJA</name>
<proteinExistence type="predicted"/>
<evidence type="ECO:0000313" key="1">
    <source>
        <dbReference type="EnsemblMetazoa" id="CJA24610.1"/>
    </source>
</evidence>
<organism evidence="1 2">
    <name type="scientific">Caenorhabditis japonica</name>
    <dbReference type="NCBI Taxonomy" id="281687"/>
    <lineage>
        <taxon>Eukaryota</taxon>
        <taxon>Metazoa</taxon>
        <taxon>Ecdysozoa</taxon>
        <taxon>Nematoda</taxon>
        <taxon>Chromadorea</taxon>
        <taxon>Rhabditida</taxon>
        <taxon>Rhabditina</taxon>
        <taxon>Rhabditomorpha</taxon>
        <taxon>Rhabditoidea</taxon>
        <taxon>Rhabditidae</taxon>
        <taxon>Peloderinae</taxon>
        <taxon>Caenorhabditis</taxon>
    </lineage>
</organism>
<reference evidence="2" key="1">
    <citation type="submission" date="2010-08" db="EMBL/GenBank/DDBJ databases">
        <authorList>
            <consortium name="Caenorhabditis japonica Sequencing Consortium"/>
            <person name="Wilson R.K."/>
        </authorList>
    </citation>
    <scope>NUCLEOTIDE SEQUENCE [LARGE SCALE GENOMIC DNA]</scope>
    <source>
        <strain evidence="2">DF5081</strain>
    </source>
</reference>
<sequence length="117" mass="13426">MGITQRYGFAVLLDMATECKESVQHEPEQSEKKHLDLLGILLDVMRRFQAHSIVLSKVQVAVCAPERCLFRDRKVQRAGAFSTTLVQCICCEETSQRKPEEMEVVLDLEPDWSCLKR</sequence>
<reference evidence="1" key="2">
    <citation type="submission" date="2022-06" db="UniProtKB">
        <authorList>
            <consortium name="EnsemblMetazoa"/>
        </authorList>
    </citation>
    <scope>IDENTIFICATION</scope>
    <source>
        <strain evidence="1">DF5081</strain>
    </source>
</reference>
<protein>
    <submittedName>
        <fullName evidence="1">Uncharacterized protein</fullName>
    </submittedName>
</protein>
<keyword evidence="2" id="KW-1185">Reference proteome</keyword>